<dbReference type="EMBL" id="MN740444">
    <property type="protein sequence ID" value="QHU26782.1"/>
    <property type="molecule type" value="Genomic_DNA"/>
</dbReference>
<organism evidence="1">
    <name type="scientific">viral metagenome</name>
    <dbReference type="NCBI Taxonomy" id="1070528"/>
    <lineage>
        <taxon>unclassified sequences</taxon>
        <taxon>metagenomes</taxon>
        <taxon>organismal metagenomes</taxon>
    </lineage>
</organism>
<proteinExistence type="predicted"/>
<name>A0A6C0LBZ8_9ZZZZ</name>
<sequence length="124" mass="15176">MVCDFIVYVYLEIKHKEGIAYVELARRQEWYCDCLEPNIDSDDEEDNFIRKCDEYYKSFLKPSFDPILIYNGERFLRNSYVDKYLTLIYEKVNEVKYWRDIGTFLNIDDIQQIRKIEIREKTTL</sequence>
<dbReference type="AlphaFoldDB" id="A0A6C0LBZ8"/>
<evidence type="ECO:0000313" key="1">
    <source>
        <dbReference type="EMBL" id="QHU26782.1"/>
    </source>
</evidence>
<protein>
    <submittedName>
        <fullName evidence="1">Uncharacterized protein</fullName>
    </submittedName>
</protein>
<reference evidence="1" key="1">
    <citation type="journal article" date="2020" name="Nature">
        <title>Giant virus diversity and host interactions through global metagenomics.</title>
        <authorList>
            <person name="Schulz F."/>
            <person name="Roux S."/>
            <person name="Paez-Espino D."/>
            <person name="Jungbluth S."/>
            <person name="Walsh D.A."/>
            <person name="Denef V.J."/>
            <person name="McMahon K.D."/>
            <person name="Konstantinidis K.T."/>
            <person name="Eloe-Fadrosh E.A."/>
            <person name="Kyrpides N.C."/>
            <person name="Woyke T."/>
        </authorList>
    </citation>
    <scope>NUCLEOTIDE SEQUENCE</scope>
    <source>
        <strain evidence="1">GVMAG-M-3300027759-42</strain>
    </source>
</reference>
<accession>A0A6C0LBZ8</accession>